<comment type="catalytic activity">
    <reaction evidence="7">
        <text>4-CDP-2-C-methyl-D-erythritol + ATP = 4-CDP-2-C-methyl-D-erythritol 2-phosphate + ADP + H(+)</text>
        <dbReference type="Rhea" id="RHEA:18437"/>
        <dbReference type="ChEBI" id="CHEBI:15378"/>
        <dbReference type="ChEBI" id="CHEBI:30616"/>
        <dbReference type="ChEBI" id="CHEBI:57823"/>
        <dbReference type="ChEBI" id="CHEBI:57919"/>
        <dbReference type="ChEBI" id="CHEBI:456216"/>
        <dbReference type="EC" id="2.7.1.148"/>
    </reaction>
</comment>
<accession>A0A227KQ88</accession>
<dbReference type="EC" id="2.7.1.148" evidence="7"/>
<dbReference type="GO" id="GO:0005524">
    <property type="term" value="F:ATP binding"/>
    <property type="evidence" value="ECO:0007669"/>
    <property type="project" value="UniProtKB-UniRule"/>
</dbReference>
<dbReference type="InterPro" id="IPR004424">
    <property type="entry name" value="IspE"/>
</dbReference>
<dbReference type="InterPro" id="IPR020568">
    <property type="entry name" value="Ribosomal_Su5_D2-typ_SF"/>
</dbReference>
<protein>
    <recommendedName>
        <fullName evidence="1 7">4-diphosphocytidyl-2-C-methyl-D-erythritol kinase</fullName>
        <shortName evidence="7">CMK</shortName>
        <ecNumber evidence="7">2.7.1.148</ecNumber>
    </recommendedName>
    <alternativeName>
        <fullName evidence="7">4-(cytidine-5'-diphospho)-2-C-methyl-D-erythritol kinase</fullName>
    </alternativeName>
</protein>
<evidence type="ECO:0000256" key="5">
    <source>
        <dbReference type="ARBA" id="ARBA00022840"/>
    </source>
</evidence>
<evidence type="ECO:0000256" key="3">
    <source>
        <dbReference type="ARBA" id="ARBA00022741"/>
    </source>
</evidence>
<dbReference type="GeneID" id="78362364"/>
<dbReference type="RefSeq" id="WP_066594578.1">
    <property type="nucleotide sequence ID" value="NZ_CALBGX010000051.1"/>
</dbReference>
<evidence type="ECO:0000256" key="6">
    <source>
        <dbReference type="ARBA" id="ARBA00023229"/>
    </source>
</evidence>
<dbReference type="PANTHER" id="PTHR43527:SF2">
    <property type="entry name" value="4-DIPHOSPHOCYTIDYL-2-C-METHYL-D-ERYTHRITOL KINASE, CHLOROPLASTIC"/>
    <property type="match status" value="1"/>
</dbReference>
<dbReference type="HAMAP" id="MF_00061">
    <property type="entry name" value="IspE"/>
    <property type="match status" value="1"/>
</dbReference>
<dbReference type="InterPro" id="IPR014721">
    <property type="entry name" value="Ribsml_uS5_D2-typ_fold_subgr"/>
</dbReference>
<feature type="active site" evidence="7">
    <location>
        <position position="147"/>
    </location>
</feature>
<reference evidence="10" key="1">
    <citation type="submission" date="2017-05" db="EMBL/GenBank/DDBJ databases">
        <title>Improved OligoMM genomes.</title>
        <authorList>
            <person name="Garzetti D."/>
        </authorList>
    </citation>
    <scope>NUCLEOTIDE SEQUENCE [LARGE SCALE GENOMIC DNA]</scope>
    <source>
        <strain evidence="10">YL45</strain>
    </source>
</reference>
<dbReference type="InterPro" id="IPR006204">
    <property type="entry name" value="GHMP_kinase_N_dom"/>
</dbReference>
<comment type="caution">
    <text evidence="9">The sequence shown here is derived from an EMBL/GenBank/DDBJ whole genome shotgun (WGS) entry which is preliminary data.</text>
</comment>
<sequence>MTFQDPSRNTLKLKNYFDLPAPAKINLFLHIVGRTDNGYHLLQSVFQLVSLFDYIDLEELSDGKIERAGDINWSVESDLCWKAAKLLQEKCPDKGVRITVRKNIPDGAGLGGGSSDAATVLIGLNQMWGLGLTRQELCGLGVSLGADVPFFVFGQTAFAEGIGEVLQPVETEEMQFQIIFPGVRVSTAEIFNHPDLTRNTNLCTIANLKQQLHNFVQSPWGRNDLETVARSLYAPIEQAVKLLTPFGNPRMSGSGSAVYVAEKNLDKKSVKIPLPENWRQWAVKGLKKHPLWSWTC</sequence>
<dbReference type="PIRSF" id="PIRSF010376">
    <property type="entry name" value="IspE"/>
    <property type="match status" value="1"/>
</dbReference>
<dbReference type="InterPro" id="IPR036554">
    <property type="entry name" value="GHMP_kinase_C_sf"/>
</dbReference>
<comment type="similarity">
    <text evidence="7">Belongs to the GHMP kinase family. IspE subfamily.</text>
</comment>
<comment type="function">
    <text evidence="7">Catalyzes the phosphorylation of the position 2 hydroxy group of 4-diphosphocytidyl-2C-methyl-D-erythritol.</text>
</comment>
<dbReference type="GO" id="GO:0019288">
    <property type="term" value="P:isopentenyl diphosphate biosynthetic process, methylerythritol 4-phosphate pathway"/>
    <property type="evidence" value="ECO:0007669"/>
    <property type="project" value="UniProtKB-UniRule"/>
</dbReference>
<dbReference type="Gene3D" id="3.30.230.10">
    <property type="match status" value="1"/>
</dbReference>
<feature type="domain" description="GHMP kinase N-terminal" evidence="8">
    <location>
        <begin position="79"/>
        <end position="155"/>
    </location>
</feature>
<evidence type="ECO:0000256" key="2">
    <source>
        <dbReference type="ARBA" id="ARBA00022679"/>
    </source>
</evidence>
<evidence type="ECO:0000259" key="8">
    <source>
        <dbReference type="Pfam" id="PF00288"/>
    </source>
</evidence>
<dbReference type="SUPFAM" id="SSF54211">
    <property type="entry name" value="Ribosomal protein S5 domain 2-like"/>
    <property type="match status" value="1"/>
</dbReference>
<keyword evidence="5 7" id="KW-0067">ATP-binding</keyword>
<dbReference type="UniPathway" id="UPA00056">
    <property type="reaction ID" value="UER00094"/>
</dbReference>
<dbReference type="GO" id="GO:0016114">
    <property type="term" value="P:terpenoid biosynthetic process"/>
    <property type="evidence" value="ECO:0007669"/>
    <property type="project" value="UniProtKB-UniRule"/>
</dbReference>
<name>A0A227KQ88_9BURK</name>
<evidence type="ECO:0000313" key="10">
    <source>
        <dbReference type="Proteomes" id="UP000214610"/>
    </source>
</evidence>
<dbReference type="NCBIfam" id="TIGR00154">
    <property type="entry name" value="ispE"/>
    <property type="match status" value="1"/>
</dbReference>
<keyword evidence="10" id="KW-1185">Reference proteome</keyword>
<dbReference type="Gene3D" id="3.30.70.890">
    <property type="entry name" value="GHMP kinase, C-terminal domain"/>
    <property type="match status" value="1"/>
</dbReference>
<organism evidence="9 10">
    <name type="scientific">Turicimonas muris</name>
    <dbReference type="NCBI Taxonomy" id="1796652"/>
    <lineage>
        <taxon>Bacteria</taxon>
        <taxon>Pseudomonadati</taxon>
        <taxon>Pseudomonadota</taxon>
        <taxon>Betaproteobacteria</taxon>
        <taxon>Burkholderiales</taxon>
        <taxon>Sutterellaceae</taxon>
        <taxon>Turicimonas</taxon>
    </lineage>
</organism>
<evidence type="ECO:0000256" key="1">
    <source>
        <dbReference type="ARBA" id="ARBA00017473"/>
    </source>
</evidence>
<keyword evidence="4 7" id="KW-0418">Kinase</keyword>
<keyword evidence="6 7" id="KW-0414">Isoprene biosynthesis</keyword>
<dbReference type="PANTHER" id="PTHR43527">
    <property type="entry name" value="4-DIPHOSPHOCYTIDYL-2-C-METHYL-D-ERYTHRITOL KINASE, CHLOROPLASTIC"/>
    <property type="match status" value="1"/>
</dbReference>
<evidence type="ECO:0000256" key="7">
    <source>
        <dbReference type="HAMAP-Rule" id="MF_00061"/>
    </source>
</evidence>
<proteinExistence type="inferred from homology"/>
<dbReference type="GO" id="GO:0050515">
    <property type="term" value="F:4-(cytidine 5'-diphospho)-2-C-methyl-D-erythritol kinase activity"/>
    <property type="evidence" value="ECO:0007669"/>
    <property type="project" value="UniProtKB-UniRule"/>
</dbReference>
<feature type="active site" evidence="7">
    <location>
        <position position="24"/>
    </location>
</feature>
<feature type="binding site" evidence="7">
    <location>
        <begin position="105"/>
        <end position="115"/>
    </location>
    <ligand>
        <name>ATP</name>
        <dbReference type="ChEBI" id="CHEBI:30616"/>
    </ligand>
</feature>
<evidence type="ECO:0000313" key="9">
    <source>
        <dbReference type="EMBL" id="OXE50412.1"/>
    </source>
</evidence>
<keyword evidence="3 7" id="KW-0547">Nucleotide-binding</keyword>
<gene>
    <name evidence="7" type="primary">ispE</name>
    <name evidence="9" type="ORF">ADH67_04275</name>
</gene>
<dbReference type="SUPFAM" id="SSF55060">
    <property type="entry name" value="GHMP Kinase, C-terminal domain"/>
    <property type="match status" value="1"/>
</dbReference>
<dbReference type="Pfam" id="PF00288">
    <property type="entry name" value="GHMP_kinases_N"/>
    <property type="match status" value="1"/>
</dbReference>
<dbReference type="AlphaFoldDB" id="A0A227KQ88"/>
<dbReference type="Proteomes" id="UP000214610">
    <property type="component" value="Unassembled WGS sequence"/>
</dbReference>
<dbReference type="EMBL" id="NHMP01000002">
    <property type="protein sequence ID" value="OXE50412.1"/>
    <property type="molecule type" value="Genomic_DNA"/>
</dbReference>
<keyword evidence="2 7" id="KW-0808">Transferase</keyword>
<evidence type="ECO:0000256" key="4">
    <source>
        <dbReference type="ARBA" id="ARBA00022777"/>
    </source>
</evidence>
<comment type="pathway">
    <text evidence="7">Isoprenoid biosynthesis; isopentenyl diphosphate biosynthesis via DXP pathway; isopentenyl diphosphate from 1-deoxy-D-xylulose 5-phosphate: step 3/6.</text>
</comment>